<organism evidence="1 2">
    <name type="scientific">Thelephora ganbajun</name>
    <name type="common">Ganba fungus</name>
    <dbReference type="NCBI Taxonomy" id="370292"/>
    <lineage>
        <taxon>Eukaryota</taxon>
        <taxon>Fungi</taxon>
        <taxon>Dikarya</taxon>
        <taxon>Basidiomycota</taxon>
        <taxon>Agaricomycotina</taxon>
        <taxon>Agaricomycetes</taxon>
        <taxon>Thelephorales</taxon>
        <taxon>Thelephoraceae</taxon>
        <taxon>Thelephora</taxon>
    </lineage>
</organism>
<sequence>MSSDVLLEEFEVLESIYPTELTKISDTEIRIEVEPEDIQEGQESVKLILNVKYTSGYPDTLPELTAEPLEGEMEEEELVDLLNGLKTLGGENVGMAMTFTLVSHLREHLAELVRSRAEKVRKLAAENERLELEAEEAKTRGTPVTRESFLTWKVKFDKEMAAKRAKEQEEKLRNLTPKEREEHKKLQGRLTGKQIFERSRDWAEDESLEEGGISVDVTQYERVHQGEEENEGDRVYFSDSD</sequence>
<dbReference type="EMBL" id="MU117965">
    <property type="protein sequence ID" value="KAF9653104.1"/>
    <property type="molecule type" value="Genomic_DNA"/>
</dbReference>
<protein>
    <submittedName>
        <fullName evidence="1">RWD-domain-containing protein</fullName>
    </submittedName>
</protein>
<reference evidence="1" key="1">
    <citation type="submission" date="2019-10" db="EMBL/GenBank/DDBJ databases">
        <authorList>
            <consortium name="DOE Joint Genome Institute"/>
            <person name="Kuo A."/>
            <person name="Miyauchi S."/>
            <person name="Kiss E."/>
            <person name="Drula E."/>
            <person name="Kohler A."/>
            <person name="Sanchez-Garcia M."/>
            <person name="Andreopoulos B."/>
            <person name="Barry K.W."/>
            <person name="Bonito G."/>
            <person name="Buee M."/>
            <person name="Carver A."/>
            <person name="Chen C."/>
            <person name="Cichocki N."/>
            <person name="Clum A."/>
            <person name="Culley D."/>
            <person name="Crous P.W."/>
            <person name="Fauchery L."/>
            <person name="Girlanda M."/>
            <person name="Hayes R."/>
            <person name="Keri Z."/>
            <person name="Labutti K."/>
            <person name="Lipzen A."/>
            <person name="Lombard V."/>
            <person name="Magnuson J."/>
            <person name="Maillard F."/>
            <person name="Morin E."/>
            <person name="Murat C."/>
            <person name="Nolan M."/>
            <person name="Ohm R."/>
            <person name="Pangilinan J."/>
            <person name="Pereira M."/>
            <person name="Perotto S."/>
            <person name="Peter M."/>
            <person name="Riley R."/>
            <person name="Sitrit Y."/>
            <person name="Stielow B."/>
            <person name="Szollosi G."/>
            <person name="Zifcakova L."/>
            <person name="Stursova M."/>
            <person name="Spatafora J.W."/>
            <person name="Tedersoo L."/>
            <person name="Vaario L.-M."/>
            <person name="Yamada A."/>
            <person name="Yan M."/>
            <person name="Wang P."/>
            <person name="Xu J."/>
            <person name="Bruns T."/>
            <person name="Baldrian P."/>
            <person name="Vilgalys R."/>
            <person name="Henrissat B."/>
            <person name="Grigoriev I.V."/>
            <person name="Hibbett D."/>
            <person name="Nagy L.G."/>
            <person name="Martin F.M."/>
        </authorList>
    </citation>
    <scope>NUCLEOTIDE SEQUENCE</scope>
    <source>
        <strain evidence="1">P2</strain>
    </source>
</reference>
<dbReference type="Proteomes" id="UP000886501">
    <property type="component" value="Unassembled WGS sequence"/>
</dbReference>
<name>A0ACB6ZU42_THEGA</name>
<gene>
    <name evidence="1" type="ORF">BDM02DRAFT_2103794</name>
</gene>
<keyword evidence="2" id="KW-1185">Reference proteome</keyword>
<reference evidence="1" key="2">
    <citation type="journal article" date="2020" name="Nat. Commun.">
        <title>Large-scale genome sequencing of mycorrhizal fungi provides insights into the early evolution of symbiotic traits.</title>
        <authorList>
            <person name="Miyauchi S."/>
            <person name="Kiss E."/>
            <person name="Kuo A."/>
            <person name="Drula E."/>
            <person name="Kohler A."/>
            <person name="Sanchez-Garcia M."/>
            <person name="Morin E."/>
            <person name="Andreopoulos B."/>
            <person name="Barry K.W."/>
            <person name="Bonito G."/>
            <person name="Buee M."/>
            <person name="Carver A."/>
            <person name="Chen C."/>
            <person name="Cichocki N."/>
            <person name="Clum A."/>
            <person name="Culley D."/>
            <person name="Crous P.W."/>
            <person name="Fauchery L."/>
            <person name="Girlanda M."/>
            <person name="Hayes R.D."/>
            <person name="Keri Z."/>
            <person name="LaButti K."/>
            <person name="Lipzen A."/>
            <person name="Lombard V."/>
            <person name="Magnuson J."/>
            <person name="Maillard F."/>
            <person name="Murat C."/>
            <person name="Nolan M."/>
            <person name="Ohm R.A."/>
            <person name="Pangilinan J."/>
            <person name="Pereira M.F."/>
            <person name="Perotto S."/>
            <person name="Peter M."/>
            <person name="Pfister S."/>
            <person name="Riley R."/>
            <person name="Sitrit Y."/>
            <person name="Stielow J.B."/>
            <person name="Szollosi G."/>
            <person name="Zifcakova L."/>
            <person name="Stursova M."/>
            <person name="Spatafora J.W."/>
            <person name="Tedersoo L."/>
            <person name="Vaario L.M."/>
            <person name="Yamada A."/>
            <person name="Yan M."/>
            <person name="Wang P."/>
            <person name="Xu J."/>
            <person name="Bruns T."/>
            <person name="Baldrian P."/>
            <person name="Vilgalys R."/>
            <person name="Dunand C."/>
            <person name="Henrissat B."/>
            <person name="Grigoriev I.V."/>
            <person name="Hibbett D."/>
            <person name="Nagy L.G."/>
            <person name="Martin F.M."/>
        </authorList>
    </citation>
    <scope>NUCLEOTIDE SEQUENCE</scope>
    <source>
        <strain evidence="1">P2</strain>
    </source>
</reference>
<evidence type="ECO:0000313" key="1">
    <source>
        <dbReference type="EMBL" id="KAF9653104.1"/>
    </source>
</evidence>
<accession>A0ACB6ZU42</accession>
<evidence type="ECO:0000313" key="2">
    <source>
        <dbReference type="Proteomes" id="UP000886501"/>
    </source>
</evidence>
<comment type="caution">
    <text evidence="1">The sequence shown here is derived from an EMBL/GenBank/DDBJ whole genome shotgun (WGS) entry which is preliminary data.</text>
</comment>
<proteinExistence type="predicted"/>